<dbReference type="RefSeq" id="WP_092084025.1">
    <property type="nucleotide sequence ID" value="NZ_FMZW01000017.1"/>
</dbReference>
<protein>
    <submittedName>
        <fullName evidence="1">Uncharacterized protein</fullName>
    </submittedName>
</protein>
<evidence type="ECO:0000313" key="2">
    <source>
        <dbReference type="Proteomes" id="UP000199245"/>
    </source>
</evidence>
<organism evidence="1 2">
    <name type="scientific">Bradyrhizobium brasilense</name>
    <dbReference type="NCBI Taxonomy" id="1419277"/>
    <lineage>
        <taxon>Bacteria</taxon>
        <taxon>Pseudomonadati</taxon>
        <taxon>Pseudomonadota</taxon>
        <taxon>Alphaproteobacteria</taxon>
        <taxon>Hyphomicrobiales</taxon>
        <taxon>Nitrobacteraceae</taxon>
        <taxon>Bradyrhizobium</taxon>
    </lineage>
</organism>
<reference evidence="1 2" key="1">
    <citation type="submission" date="2016-10" db="EMBL/GenBank/DDBJ databases">
        <authorList>
            <person name="de Groot N.N."/>
        </authorList>
    </citation>
    <scope>NUCLEOTIDE SEQUENCE [LARGE SCALE GENOMIC DNA]</scope>
    <source>
        <strain evidence="1 2">R5</strain>
    </source>
</reference>
<dbReference type="EMBL" id="FMZW01000017">
    <property type="protein sequence ID" value="SDD94476.1"/>
    <property type="molecule type" value="Genomic_DNA"/>
</dbReference>
<gene>
    <name evidence="1" type="ORF">SAMN05216337_1017115</name>
</gene>
<sequence length="103" mass="11168">MFTIKLYGHDGRRIIRSANSFTILADDARGFFEVTLHNEAEGDCRYDIGTARDLPNIPPGGSRPEDWPPLMGHAYIVNEKGRTVETLSSGGPLHGIGSLKSGA</sequence>
<dbReference type="Proteomes" id="UP000199245">
    <property type="component" value="Unassembled WGS sequence"/>
</dbReference>
<accession>A0A1G6YY28</accession>
<name>A0A1G6YY28_9BRAD</name>
<dbReference type="AlphaFoldDB" id="A0A1G6YY28"/>
<evidence type="ECO:0000313" key="1">
    <source>
        <dbReference type="EMBL" id="SDD94476.1"/>
    </source>
</evidence>
<proteinExistence type="predicted"/>